<reference evidence="3 4" key="1">
    <citation type="journal article" date="2018" name="PLoS Genet.">
        <title>Population sequencing reveals clonal diversity and ancestral inbreeding in the grapevine cultivar Chardonnay.</title>
        <authorList>
            <person name="Roach M.J."/>
            <person name="Johnson D.L."/>
            <person name="Bohlmann J."/>
            <person name="van Vuuren H.J."/>
            <person name="Jones S.J."/>
            <person name="Pretorius I.S."/>
            <person name="Schmidt S.A."/>
            <person name="Borneman A.R."/>
        </authorList>
    </citation>
    <scope>NUCLEOTIDE SEQUENCE [LARGE SCALE GENOMIC DNA]</scope>
    <source>
        <strain evidence="4">cv. Chardonnay</strain>
        <tissue evidence="3">Leaf</tissue>
    </source>
</reference>
<dbReference type="Proteomes" id="UP000288805">
    <property type="component" value="Unassembled WGS sequence"/>
</dbReference>
<gene>
    <name evidence="3" type="primary">BRCC3</name>
    <name evidence="3" type="ORF">CK203_044490</name>
</gene>
<keyword evidence="2" id="KW-1133">Transmembrane helix</keyword>
<name>A0A438HB06_VITVI</name>
<evidence type="ECO:0000256" key="1">
    <source>
        <dbReference type="SAM" id="MobiDB-lite"/>
    </source>
</evidence>
<evidence type="ECO:0000313" key="3">
    <source>
        <dbReference type="EMBL" id="RVW81642.1"/>
    </source>
</evidence>
<organism evidence="3 4">
    <name type="scientific">Vitis vinifera</name>
    <name type="common">Grape</name>
    <dbReference type="NCBI Taxonomy" id="29760"/>
    <lineage>
        <taxon>Eukaryota</taxon>
        <taxon>Viridiplantae</taxon>
        <taxon>Streptophyta</taxon>
        <taxon>Embryophyta</taxon>
        <taxon>Tracheophyta</taxon>
        <taxon>Spermatophyta</taxon>
        <taxon>Magnoliopsida</taxon>
        <taxon>eudicotyledons</taxon>
        <taxon>Gunneridae</taxon>
        <taxon>Pentapetalae</taxon>
        <taxon>rosids</taxon>
        <taxon>Vitales</taxon>
        <taxon>Vitaceae</taxon>
        <taxon>Viteae</taxon>
        <taxon>Vitis</taxon>
    </lineage>
</organism>
<keyword evidence="2" id="KW-0472">Membrane</keyword>
<comment type="caution">
    <text evidence="3">The sequence shown here is derived from an EMBL/GenBank/DDBJ whole genome shotgun (WGS) entry which is preliminary data.</text>
</comment>
<sequence length="194" mass="21426">MSHSCPQLCPCWSLEKKIHFCPLPSADVRTQAMYQLLDSGFIGLIFSCFSEDAQKVGRIQVIAFQSTDGKQSNMSRPISLSPVHRSSIIDVESSFSSSENAPAKSGPARVESSEQDTGDSRTMALVNKTSFVLDIWCYRYIYADHGALLDVCLLLPVVLCCLMILPFRILLLSGNLCFSGAAPFHVDESLVYYN</sequence>
<dbReference type="AlphaFoldDB" id="A0A438HB06"/>
<evidence type="ECO:0000256" key="2">
    <source>
        <dbReference type="SAM" id="Phobius"/>
    </source>
</evidence>
<dbReference type="EMBL" id="QGNW01000250">
    <property type="protein sequence ID" value="RVW81642.1"/>
    <property type="molecule type" value="Genomic_DNA"/>
</dbReference>
<dbReference type="Gene3D" id="3.40.140.10">
    <property type="entry name" value="Cytidine Deaminase, domain 2"/>
    <property type="match status" value="1"/>
</dbReference>
<keyword evidence="2" id="KW-0812">Transmembrane</keyword>
<evidence type="ECO:0000313" key="4">
    <source>
        <dbReference type="Proteomes" id="UP000288805"/>
    </source>
</evidence>
<proteinExistence type="predicted"/>
<protein>
    <submittedName>
        <fullName evidence="3">Lys-63-specific deubiquitinase BRCC36</fullName>
    </submittedName>
</protein>
<accession>A0A438HB06</accession>
<feature type="region of interest" description="Disordered" evidence="1">
    <location>
        <begin position="92"/>
        <end position="116"/>
    </location>
</feature>
<feature type="transmembrane region" description="Helical" evidence="2">
    <location>
        <begin position="148"/>
        <end position="171"/>
    </location>
</feature>